<organism evidence="6 7">
    <name type="scientific">Sus scrofa</name>
    <name type="common">Pig</name>
    <dbReference type="NCBI Taxonomy" id="9823"/>
    <lineage>
        <taxon>Eukaryota</taxon>
        <taxon>Metazoa</taxon>
        <taxon>Chordata</taxon>
        <taxon>Craniata</taxon>
        <taxon>Vertebrata</taxon>
        <taxon>Euteleostomi</taxon>
        <taxon>Mammalia</taxon>
        <taxon>Eutheria</taxon>
        <taxon>Laurasiatheria</taxon>
        <taxon>Artiodactyla</taxon>
        <taxon>Suina</taxon>
        <taxon>Suidae</taxon>
        <taxon>Sus</taxon>
    </lineage>
</organism>
<feature type="region of interest" description="Disordered" evidence="4">
    <location>
        <begin position="115"/>
        <end position="138"/>
    </location>
</feature>
<dbReference type="AlphaFoldDB" id="A0A4X1UP22"/>
<dbReference type="PANTHER" id="PTHR10264:SF115">
    <property type="entry name" value="STOMATIN"/>
    <property type="match status" value="1"/>
</dbReference>
<protein>
    <submittedName>
        <fullName evidence="6">Stomatin</fullName>
    </submittedName>
</protein>
<feature type="compositionally biased region" description="Low complexity" evidence="4">
    <location>
        <begin position="81"/>
        <end position="92"/>
    </location>
</feature>
<dbReference type="InterPro" id="IPR018080">
    <property type="entry name" value="Band_7/stomatin-like_CS"/>
</dbReference>
<dbReference type="FunFam" id="3.30.479.30:FF:000002">
    <property type="entry name" value="band 7 protein AGAP004871"/>
    <property type="match status" value="1"/>
</dbReference>
<feature type="domain" description="Band 7" evidence="5">
    <location>
        <begin position="172"/>
        <end position="331"/>
    </location>
</feature>
<dbReference type="CDD" id="cd03403">
    <property type="entry name" value="SPFH_stomatin"/>
    <property type="match status" value="1"/>
</dbReference>
<proteinExistence type="inferred from homology"/>
<comment type="similarity">
    <text evidence="2">Belongs to the band 7/mec-2 family.</text>
</comment>
<dbReference type="InterPro" id="IPR001972">
    <property type="entry name" value="Stomatin_HflK_fam"/>
</dbReference>
<dbReference type="Pfam" id="PF01145">
    <property type="entry name" value="Band_7"/>
    <property type="match status" value="1"/>
</dbReference>
<dbReference type="InterPro" id="IPR001107">
    <property type="entry name" value="Band_7"/>
</dbReference>
<feature type="region of interest" description="Disordered" evidence="4">
    <location>
        <begin position="64"/>
        <end position="94"/>
    </location>
</feature>
<evidence type="ECO:0000313" key="6">
    <source>
        <dbReference type="Ensembl" id="ENSSSCP00070030449.1"/>
    </source>
</evidence>
<dbReference type="PANTHER" id="PTHR10264">
    <property type="entry name" value="BAND 7 PROTEIN-RELATED"/>
    <property type="match status" value="1"/>
</dbReference>
<sequence length="404" mass="43163">MRAPFSSKSSAQKGAFFFFVAFSQAITQLPLPSLFSSRPPAPRLLPLPSGAFSPFRCCQSPDPLFRGASPLRPRPPARGLEGSAPEAAAPEGRAVEGGGVSSLVLGVDWPGLREGAGSLPGSRDPESSRGIPLSSFSSSGPGDCDARVATLVRAACLTSGQQRTPKLGGSPTPSRIIKEYERAIIFRLGRILQGGAKGPGLFFILPCTDSFIKVDMRTISFDIPPQEILTKDSVTISVDGVVYYRVQNATLAVANITNADSATRLLAQTTLRNVLGTKNLSQILSDREEIAHNMQCTLDDATDDWGIKVERVEIKDVKLPVQLQRAMAAEAEASREARAKVIAAEGEMNASRALKEASMVITESPAALQLRYLQTLTTIAAEKNSTIVFPLPIDMLQGIMGARK</sequence>
<dbReference type="Gene3D" id="3.30.479.30">
    <property type="entry name" value="Band 7 domain"/>
    <property type="match status" value="1"/>
</dbReference>
<evidence type="ECO:0000256" key="4">
    <source>
        <dbReference type="SAM" id="MobiDB-lite"/>
    </source>
</evidence>
<evidence type="ECO:0000256" key="3">
    <source>
        <dbReference type="ARBA" id="ARBA00023136"/>
    </source>
</evidence>
<name>A0A4X1UP22_PIG</name>
<dbReference type="SMART" id="SM00244">
    <property type="entry name" value="PHB"/>
    <property type="match status" value="1"/>
</dbReference>
<dbReference type="Ensembl" id="ENSSSCT00070036412.1">
    <property type="protein sequence ID" value="ENSSSCP00070030449.1"/>
    <property type="gene ID" value="ENSSSCG00070018437.1"/>
</dbReference>
<accession>A0A4X1UP22</accession>
<evidence type="ECO:0000256" key="1">
    <source>
        <dbReference type="ARBA" id="ARBA00004370"/>
    </source>
</evidence>
<dbReference type="PROSITE" id="PS01270">
    <property type="entry name" value="BAND_7"/>
    <property type="match status" value="1"/>
</dbReference>
<dbReference type="InterPro" id="IPR043202">
    <property type="entry name" value="Band-7_stomatin-like"/>
</dbReference>
<keyword evidence="3" id="KW-0472">Membrane</keyword>
<dbReference type="PRINTS" id="PR00721">
    <property type="entry name" value="STOMATIN"/>
</dbReference>
<comment type="subcellular location">
    <subcellularLocation>
        <location evidence="1">Membrane</location>
    </subcellularLocation>
</comment>
<reference evidence="6" key="2">
    <citation type="submission" date="2025-08" db="UniProtKB">
        <authorList>
            <consortium name="Ensembl"/>
        </authorList>
    </citation>
    <scope>IDENTIFICATION</scope>
</reference>
<dbReference type="SUPFAM" id="SSF117892">
    <property type="entry name" value="Band 7/SPFH domain"/>
    <property type="match status" value="1"/>
</dbReference>
<evidence type="ECO:0000313" key="7">
    <source>
        <dbReference type="Proteomes" id="UP000314985"/>
    </source>
</evidence>
<gene>
    <name evidence="6" type="primary">STOM</name>
</gene>
<evidence type="ECO:0000259" key="5">
    <source>
        <dbReference type="SMART" id="SM00244"/>
    </source>
</evidence>
<dbReference type="Proteomes" id="UP000314985">
    <property type="component" value="Chromosome 1"/>
</dbReference>
<dbReference type="GO" id="GO:0005886">
    <property type="term" value="C:plasma membrane"/>
    <property type="evidence" value="ECO:0007669"/>
    <property type="project" value="InterPro"/>
</dbReference>
<reference evidence="6 7" key="1">
    <citation type="submission" date="2017-08" db="EMBL/GenBank/DDBJ databases">
        <title>USMARCv1.0.</title>
        <authorList>
            <person name="Hannum G.I."/>
            <person name="Koren S."/>
            <person name="Schroeder S.G."/>
            <person name="Chin S.C."/>
            <person name="Nonneman D.J."/>
            <person name="Becker S.A."/>
            <person name="Rosen B.D."/>
            <person name="Bickhart D.M."/>
            <person name="Putnam N.H."/>
            <person name="Green R.E."/>
            <person name="Tuggle C.K."/>
            <person name="Liu H."/>
            <person name="Rohrer G.A."/>
            <person name="Warr A."/>
            <person name="Hall R."/>
            <person name="Kim K."/>
            <person name="Hume D.A."/>
            <person name="Talbot R."/>
            <person name="Chow W."/>
            <person name="Howe K."/>
            <person name="Schwartz A.S."/>
            <person name="Watson M."/>
            <person name="Archibald A.L."/>
            <person name="Phillippy A.M."/>
            <person name="Smith T.P.L."/>
        </authorList>
    </citation>
    <scope>NUCLEOTIDE SEQUENCE [LARGE SCALE GENOMIC DNA]</scope>
</reference>
<dbReference type="InterPro" id="IPR036013">
    <property type="entry name" value="Band_7/SPFH_dom_sf"/>
</dbReference>
<dbReference type="Gene3D" id="6.10.250.2090">
    <property type="match status" value="1"/>
</dbReference>
<evidence type="ECO:0000256" key="2">
    <source>
        <dbReference type="ARBA" id="ARBA00008164"/>
    </source>
</evidence>